<dbReference type="Proteomes" id="UP000641137">
    <property type="component" value="Unassembled WGS sequence"/>
</dbReference>
<dbReference type="Gene3D" id="2.60.450.10">
    <property type="entry name" value="Lipopolysaccharide (LPS) transport protein A like domain"/>
    <property type="match status" value="1"/>
</dbReference>
<comment type="caution">
    <text evidence="6">The sequence shown here is derived from an EMBL/GenBank/DDBJ whole genome shotgun (WGS) entry which is preliminary data.</text>
</comment>
<evidence type="ECO:0000256" key="1">
    <source>
        <dbReference type="ARBA" id="ARBA00022448"/>
    </source>
</evidence>
<dbReference type="AlphaFoldDB" id="A0A8J3DSH9"/>
<dbReference type="GO" id="GO:0017089">
    <property type="term" value="F:glycolipid transfer activity"/>
    <property type="evidence" value="ECO:0007669"/>
    <property type="project" value="TreeGrafter"/>
</dbReference>
<dbReference type="GO" id="GO:0030288">
    <property type="term" value="C:outer membrane-bounded periplasmic space"/>
    <property type="evidence" value="ECO:0007669"/>
    <property type="project" value="TreeGrafter"/>
</dbReference>
<dbReference type="InterPro" id="IPR052037">
    <property type="entry name" value="LPS_export_LptA"/>
</dbReference>
<organism evidence="6 7">
    <name type="scientific">Limoniibacter endophyticus</name>
    <dbReference type="NCBI Taxonomy" id="1565040"/>
    <lineage>
        <taxon>Bacteria</taxon>
        <taxon>Pseudomonadati</taxon>
        <taxon>Pseudomonadota</taxon>
        <taxon>Alphaproteobacteria</taxon>
        <taxon>Hyphomicrobiales</taxon>
        <taxon>Bartonellaceae</taxon>
        <taxon>Limoniibacter</taxon>
    </lineage>
</organism>
<keyword evidence="1" id="KW-0813">Transport</keyword>
<evidence type="ECO:0000259" key="5">
    <source>
        <dbReference type="Pfam" id="PF03968"/>
    </source>
</evidence>
<evidence type="ECO:0000313" key="6">
    <source>
        <dbReference type="EMBL" id="GHC79941.1"/>
    </source>
</evidence>
<dbReference type="Pfam" id="PF03968">
    <property type="entry name" value="LptD_N"/>
    <property type="match status" value="1"/>
</dbReference>
<protein>
    <recommendedName>
        <fullName evidence="5">Organic solvent tolerance-like N-terminal domain-containing protein</fullName>
    </recommendedName>
</protein>
<keyword evidence="7" id="KW-1185">Reference proteome</keyword>
<evidence type="ECO:0000256" key="3">
    <source>
        <dbReference type="ARBA" id="ARBA00022764"/>
    </source>
</evidence>
<dbReference type="PANTHER" id="PTHR36504">
    <property type="entry name" value="LIPOPOLYSACCHARIDE EXPORT SYSTEM PROTEIN LPTA"/>
    <property type="match status" value="1"/>
</dbReference>
<dbReference type="GO" id="GO:0009279">
    <property type="term" value="C:cell outer membrane"/>
    <property type="evidence" value="ECO:0007669"/>
    <property type="project" value="TreeGrafter"/>
</dbReference>
<sequence length="191" mass="20671">MQKTLFWNKHSAALFGLLLILSTGTMAYAQQSRSGLADLNLSGDQPIEIESDRLEVRDAERVAVFSGNVQATQGPTVMRAGRMVVHYRTEGADASTSSQGGNIERLEVEQKVYVKSENRVATGDRATFDMATEVLIMTGEKVVLSEGDNVLTGCKLTIQMNSGKADLEGCKSQQSGSGRVRMLLQPGSQNQ</sequence>
<dbReference type="PANTHER" id="PTHR36504:SF1">
    <property type="entry name" value="LIPOPOLYSACCHARIDE EXPORT SYSTEM PROTEIN LPTA"/>
    <property type="match status" value="1"/>
</dbReference>
<dbReference type="NCBIfam" id="TIGR03002">
    <property type="entry name" value="outer_YhbN_LptA"/>
    <property type="match status" value="1"/>
</dbReference>
<dbReference type="EMBL" id="BMZO01000012">
    <property type="protein sequence ID" value="GHC79941.1"/>
    <property type="molecule type" value="Genomic_DNA"/>
</dbReference>
<feature type="chain" id="PRO_5035240523" description="Organic solvent tolerance-like N-terminal domain-containing protein" evidence="4">
    <location>
        <begin position="30"/>
        <end position="191"/>
    </location>
</feature>
<feature type="signal peptide" evidence="4">
    <location>
        <begin position="1"/>
        <end position="29"/>
    </location>
</feature>
<evidence type="ECO:0000256" key="2">
    <source>
        <dbReference type="ARBA" id="ARBA00022729"/>
    </source>
</evidence>
<evidence type="ECO:0000313" key="7">
    <source>
        <dbReference type="Proteomes" id="UP000641137"/>
    </source>
</evidence>
<evidence type="ECO:0000256" key="4">
    <source>
        <dbReference type="SAM" id="SignalP"/>
    </source>
</evidence>
<reference evidence="6" key="2">
    <citation type="submission" date="2020-09" db="EMBL/GenBank/DDBJ databases">
        <authorList>
            <person name="Sun Q."/>
            <person name="Kim S."/>
        </authorList>
    </citation>
    <scope>NUCLEOTIDE SEQUENCE</scope>
    <source>
        <strain evidence="6">KCTC 42097</strain>
    </source>
</reference>
<accession>A0A8J3DSH9</accession>
<dbReference type="InterPro" id="IPR005653">
    <property type="entry name" value="OstA-like_N"/>
</dbReference>
<dbReference type="InterPro" id="IPR014340">
    <property type="entry name" value="LptA"/>
</dbReference>
<keyword evidence="2 4" id="KW-0732">Signal</keyword>
<dbReference type="RefSeq" id="WP_189492695.1">
    <property type="nucleotide sequence ID" value="NZ_BMZO01000012.1"/>
</dbReference>
<name>A0A8J3DSH9_9HYPH</name>
<reference evidence="6" key="1">
    <citation type="journal article" date="2014" name="Int. J. Syst. Evol. Microbiol.">
        <title>Complete genome sequence of Corynebacterium casei LMG S-19264T (=DSM 44701T), isolated from a smear-ripened cheese.</title>
        <authorList>
            <consortium name="US DOE Joint Genome Institute (JGI-PGF)"/>
            <person name="Walter F."/>
            <person name="Albersmeier A."/>
            <person name="Kalinowski J."/>
            <person name="Ruckert C."/>
        </authorList>
    </citation>
    <scope>NUCLEOTIDE SEQUENCE</scope>
    <source>
        <strain evidence="6">KCTC 42097</strain>
    </source>
</reference>
<feature type="domain" description="Organic solvent tolerance-like N-terminal" evidence="5">
    <location>
        <begin position="48"/>
        <end position="163"/>
    </location>
</feature>
<proteinExistence type="predicted"/>
<dbReference type="GO" id="GO:0015920">
    <property type="term" value="P:lipopolysaccharide transport"/>
    <property type="evidence" value="ECO:0007669"/>
    <property type="project" value="InterPro"/>
</dbReference>
<gene>
    <name evidence="6" type="ORF">GCM10010136_32690</name>
</gene>
<keyword evidence="3" id="KW-0574">Periplasm</keyword>
<dbReference type="GO" id="GO:0001530">
    <property type="term" value="F:lipopolysaccharide binding"/>
    <property type="evidence" value="ECO:0007669"/>
    <property type="project" value="InterPro"/>
</dbReference>